<organism evidence="1 2">
    <name type="scientific">Rhizobium setariae</name>
    <dbReference type="NCBI Taxonomy" id="2801340"/>
    <lineage>
        <taxon>Bacteria</taxon>
        <taxon>Pseudomonadati</taxon>
        <taxon>Pseudomonadota</taxon>
        <taxon>Alphaproteobacteria</taxon>
        <taxon>Hyphomicrobiales</taxon>
        <taxon>Rhizobiaceae</taxon>
        <taxon>Rhizobium/Agrobacterium group</taxon>
        <taxon>Rhizobium</taxon>
    </lineage>
</organism>
<dbReference type="GO" id="GO:0015774">
    <property type="term" value="P:polysaccharide transport"/>
    <property type="evidence" value="ECO:0007669"/>
    <property type="project" value="InterPro"/>
</dbReference>
<keyword evidence="2" id="KW-1185">Reference proteome</keyword>
<dbReference type="RefSeq" id="WP_201656915.1">
    <property type="nucleotide sequence ID" value="NZ_JAEQNC010000005.1"/>
</dbReference>
<proteinExistence type="predicted"/>
<dbReference type="InterPro" id="IPR007833">
    <property type="entry name" value="Capsule_polysaccharide_synth"/>
</dbReference>
<gene>
    <name evidence="1" type="ORF">JJB09_09905</name>
</gene>
<dbReference type="AlphaFoldDB" id="A0A936YTA2"/>
<dbReference type="CDD" id="cd16440">
    <property type="entry name" value="beta_Kdo_transferase_KpsC_1"/>
    <property type="match status" value="1"/>
</dbReference>
<dbReference type="CDD" id="cd16439">
    <property type="entry name" value="beta_Kdo_transferase_KpsC_2"/>
    <property type="match status" value="1"/>
</dbReference>
<dbReference type="Pfam" id="PF05159">
    <property type="entry name" value="Capsule_synth"/>
    <property type="match status" value="2"/>
</dbReference>
<reference evidence="1" key="1">
    <citation type="submission" date="2021-01" db="EMBL/GenBank/DDBJ databases">
        <title>Rhizobium sp. strain KVB221 16S ribosomal RNA gene Genome sequencing and assembly.</title>
        <authorList>
            <person name="Kang M."/>
        </authorList>
    </citation>
    <scope>NUCLEOTIDE SEQUENCE</scope>
    <source>
        <strain evidence="1">KVB221</strain>
    </source>
</reference>
<accession>A0A936YTA2</accession>
<evidence type="ECO:0000313" key="1">
    <source>
        <dbReference type="EMBL" id="MBL0372342.1"/>
    </source>
</evidence>
<protein>
    <submittedName>
        <fullName evidence="1">Capsular polysaccharide biosynthesis protein</fullName>
    </submittedName>
</protein>
<sequence length="674" mass="74830">MEFAEVRPRYAVTSWGLWELRSDLAVLLGAEILLWPFCSASSVDGFIGWGRRPSGLKAQRLAVAHAKPVLTFEDGFLKSYAPGRGDPAHSYIIDRKGIYFDAAGDNDLKDLIDETETTLAMTARSQAAIAFIRENRLSKYNNSPIRSLADAGMPYGKPYVLLVDQVAGDASISGAMAEDSTFGRMIEHARQHYPHAALAIRTHPAAKNSLLLEAARKLGVDFVTPGRMNPWPLIEEADAVYTVSSQLGFEALMAGKIVHCFGATYYSHRGLTQDYCALPSARKNASLVQVFHAAYIGYSSYLDLHERKPVEIEVALQQMQTVRDQRNRIERRVYTGGLSPWKRKALQPFIQGPAGTPIQVRNFGRAVDLARLHGGQIAVWGSGRALPDGIPAVRFEDGFIRSRGLGANLAFPCSLAMDDEHVYYDARGESRLERLIAAHEFPDALTLRARKLIDTIVARGVSKYNIGTDIEVPDVAPGRLRILIPGQVERDASIRFGSPQIRTNRELVAATRNLYPDAFLVYKEHPDVTSGLRSGGEVPTDADTIVREGDIKHWIDWCDRVETMTSLAGFEALIRGKQVGVHGVPFYAGWGLTDDRLDVPRRKRRVTVEMLAAATLILYPFYIHPLSAMPCTPEELVEEIARKRIVPVSGFTRLKHAIFQSINRTAVKIRDSRN</sequence>
<dbReference type="Proteomes" id="UP000633219">
    <property type="component" value="Unassembled WGS sequence"/>
</dbReference>
<name>A0A936YTA2_9HYPH</name>
<evidence type="ECO:0000313" key="2">
    <source>
        <dbReference type="Proteomes" id="UP000633219"/>
    </source>
</evidence>
<comment type="caution">
    <text evidence="1">The sequence shown here is derived from an EMBL/GenBank/DDBJ whole genome shotgun (WGS) entry which is preliminary data.</text>
</comment>
<dbReference type="EMBL" id="JAEQNC010000005">
    <property type="protein sequence ID" value="MBL0372342.1"/>
    <property type="molecule type" value="Genomic_DNA"/>
</dbReference>
<dbReference type="GO" id="GO:0000271">
    <property type="term" value="P:polysaccharide biosynthetic process"/>
    <property type="evidence" value="ECO:0007669"/>
    <property type="project" value="InterPro"/>
</dbReference>